<keyword evidence="2" id="KW-0645">Protease</keyword>
<organism evidence="3">
    <name type="scientific">Ensete ventricosum</name>
    <name type="common">Abyssinian banana</name>
    <name type="synonym">Musa ensete</name>
    <dbReference type="NCBI Taxonomy" id="4639"/>
    <lineage>
        <taxon>Eukaryota</taxon>
        <taxon>Viridiplantae</taxon>
        <taxon>Streptophyta</taxon>
        <taxon>Embryophyta</taxon>
        <taxon>Tracheophyta</taxon>
        <taxon>Spermatophyta</taxon>
        <taxon>Magnoliopsida</taxon>
        <taxon>Liliopsida</taxon>
        <taxon>Zingiberales</taxon>
        <taxon>Musaceae</taxon>
        <taxon>Ensete</taxon>
    </lineage>
</organism>
<dbReference type="Proteomes" id="UP000290560">
    <property type="component" value="Unassembled WGS sequence"/>
</dbReference>
<dbReference type="EC" id="3.4.16.-" evidence="2"/>
<dbReference type="InterPro" id="IPR029058">
    <property type="entry name" value="AB_hydrolase_fold"/>
</dbReference>
<name>A0A445MG73_ENSVE</name>
<sequence length="244" mass="26715">MFSWWKGGSGVGIGNFQEIGPLDTDLKPRKSTWLQKADLLFVVSLLSDEESCDNPVGTGFSYVEDDSLFVRTDVEAAVDLTTLLKKLYGENESWRNGPLFIVAESYGGKYAVTVALTIVEAIKAGELKLKLGGMCFPLICISLHLDIKNTICFSHGGLYFEMSRGLTSKTQTNQTLQQSEKLTMKAYPTYLSSKASNSVDISSLMDGVIREKLKIIPKTVPVDQPCLSLEMIAHITQSPAVSSS</sequence>
<evidence type="ECO:0000313" key="3">
    <source>
        <dbReference type="EMBL" id="RZR73229.1"/>
    </source>
</evidence>
<dbReference type="PROSITE" id="PS00131">
    <property type="entry name" value="CARBOXYPEPT_SER_SER"/>
    <property type="match status" value="1"/>
</dbReference>
<dbReference type="Pfam" id="PF00450">
    <property type="entry name" value="Peptidase_S10"/>
    <property type="match status" value="1"/>
</dbReference>
<evidence type="ECO:0000256" key="1">
    <source>
        <dbReference type="ARBA" id="ARBA00009431"/>
    </source>
</evidence>
<evidence type="ECO:0000256" key="2">
    <source>
        <dbReference type="RuleBase" id="RU361156"/>
    </source>
</evidence>
<keyword evidence="2" id="KW-0121">Carboxypeptidase</keyword>
<dbReference type="GO" id="GO:0006508">
    <property type="term" value="P:proteolysis"/>
    <property type="evidence" value="ECO:0007669"/>
    <property type="project" value="UniProtKB-KW"/>
</dbReference>
<dbReference type="Gene3D" id="3.40.50.1820">
    <property type="entry name" value="alpha/beta hydrolase"/>
    <property type="match status" value="1"/>
</dbReference>
<reference evidence="3" key="1">
    <citation type="journal article" date="2018" name="Data Brief">
        <title>Genome sequence data from 17 accessions of Ensete ventricosum, a staple food crop for millions in Ethiopia.</title>
        <authorList>
            <person name="Yemataw Z."/>
            <person name="Muzemil S."/>
            <person name="Ambachew D."/>
            <person name="Tripathi L."/>
            <person name="Tesfaye K."/>
            <person name="Chala A."/>
            <person name="Farbos A."/>
            <person name="O'Neill P."/>
            <person name="Moore K."/>
            <person name="Grant M."/>
            <person name="Studholme D.J."/>
        </authorList>
    </citation>
    <scope>NUCLEOTIDE SEQUENCE [LARGE SCALE GENOMIC DNA]</scope>
    <source>
        <tissue evidence="3">Leaf</tissue>
    </source>
</reference>
<dbReference type="GO" id="GO:0004185">
    <property type="term" value="F:serine-type carboxypeptidase activity"/>
    <property type="evidence" value="ECO:0007669"/>
    <property type="project" value="UniProtKB-UniRule"/>
</dbReference>
<dbReference type="InterPro" id="IPR001563">
    <property type="entry name" value="Peptidase_S10"/>
</dbReference>
<dbReference type="PANTHER" id="PTHR11802:SF498">
    <property type="entry name" value="OS03G0393066 PROTEIN"/>
    <property type="match status" value="1"/>
</dbReference>
<dbReference type="EMBL" id="KV875859">
    <property type="protein sequence ID" value="RZR73229.1"/>
    <property type="molecule type" value="Genomic_DNA"/>
</dbReference>
<dbReference type="InterPro" id="IPR018202">
    <property type="entry name" value="Ser_caboxypep_ser_AS"/>
</dbReference>
<comment type="similarity">
    <text evidence="1 2">Belongs to the peptidase S10 family.</text>
</comment>
<protein>
    <recommendedName>
        <fullName evidence="2">Carboxypeptidase</fullName>
        <ecNumber evidence="2">3.4.16.-</ecNumber>
    </recommendedName>
</protein>
<keyword evidence="2" id="KW-0378">Hydrolase</keyword>
<accession>A0A445MG73</accession>
<proteinExistence type="inferred from homology"/>
<gene>
    <name evidence="3" type="ORF">BHM03_00021692</name>
</gene>
<dbReference type="PANTHER" id="PTHR11802">
    <property type="entry name" value="SERINE PROTEASE FAMILY S10 SERINE CARBOXYPEPTIDASE"/>
    <property type="match status" value="1"/>
</dbReference>
<dbReference type="SUPFAM" id="SSF53474">
    <property type="entry name" value="alpha/beta-Hydrolases"/>
    <property type="match status" value="1"/>
</dbReference>
<dbReference type="AlphaFoldDB" id="A0A445MG73"/>